<keyword evidence="1" id="KW-0378">Hydrolase</keyword>
<comment type="caution">
    <text evidence="6">The sequence shown here is derived from an EMBL/GenBank/DDBJ whole genome shotgun (WGS) entry which is preliminary data.</text>
</comment>
<dbReference type="Gene3D" id="3.40.50.180">
    <property type="entry name" value="Methylesterase CheB, C-terminal domain"/>
    <property type="match status" value="1"/>
</dbReference>
<organism evidence="6 7">
    <name type="scientific">Desulfonema ishimotonii</name>
    <dbReference type="NCBI Taxonomy" id="45657"/>
    <lineage>
        <taxon>Bacteria</taxon>
        <taxon>Pseudomonadati</taxon>
        <taxon>Thermodesulfobacteriota</taxon>
        <taxon>Desulfobacteria</taxon>
        <taxon>Desulfobacterales</taxon>
        <taxon>Desulfococcaceae</taxon>
        <taxon>Desulfonema</taxon>
    </lineage>
</organism>
<dbReference type="InterPro" id="IPR035909">
    <property type="entry name" value="CheB_C"/>
</dbReference>
<evidence type="ECO:0000256" key="1">
    <source>
        <dbReference type="ARBA" id="ARBA00022801"/>
    </source>
</evidence>
<dbReference type="InterPro" id="IPR000673">
    <property type="entry name" value="Sig_transdc_resp-reg_Me-estase"/>
</dbReference>
<accession>A0A401FV48</accession>
<reference evidence="7" key="1">
    <citation type="submission" date="2017-11" db="EMBL/GenBank/DDBJ databases">
        <authorList>
            <person name="Watanabe M."/>
            <person name="Kojima H."/>
        </authorList>
    </citation>
    <scope>NUCLEOTIDE SEQUENCE [LARGE SCALE GENOMIC DNA]</scope>
    <source>
        <strain evidence="7">Tokyo 01</strain>
    </source>
</reference>
<dbReference type="PANTHER" id="PTHR42872:SF3">
    <property type="entry name" value="PROTEIN-GLUTAMATE METHYLESTERASE_PROTEIN-GLUTAMINE GLUTAMINASE 1"/>
    <property type="match status" value="1"/>
</dbReference>
<gene>
    <name evidence="6" type="ORF">DENIS_1799</name>
</gene>
<evidence type="ECO:0000256" key="2">
    <source>
        <dbReference type="ARBA" id="ARBA00039140"/>
    </source>
</evidence>
<dbReference type="GO" id="GO:0000156">
    <property type="term" value="F:phosphorelay response regulator activity"/>
    <property type="evidence" value="ECO:0007669"/>
    <property type="project" value="InterPro"/>
</dbReference>
<name>A0A401FV48_9BACT</name>
<dbReference type="PANTHER" id="PTHR42872">
    <property type="entry name" value="PROTEIN-GLUTAMATE METHYLESTERASE/PROTEIN-GLUTAMINE GLUTAMINASE"/>
    <property type="match status" value="1"/>
</dbReference>
<dbReference type="SUPFAM" id="SSF52738">
    <property type="entry name" value="Methylesterase CheB, C-terminal domain"/>
    <property type="match status" value="1"/>
</dbReference>
<dbReference type="AlphaFoldDB" id="A0A401FV48"/>
<proteinExistence type="predicted"/>
<dbReference type="GO" id="GO:0008984">
    <property type="term" value="F:protein-glutamate methylesterase activity"/>
    <property type="evidence" value="ECO:0007669"/>
    <property type="project" value="UniProtKB-EC"/>
</dbReference>
<evidence type="ECO:0000259" key="5">
    <source>
        <dbReference type="PROSITE" id="PS50122"/>
    </source>
</evidence>
<dbReference type="GO" id="GO:0006935">
    <property type="term" value="P:chemotaxis"/>
    <property type="evidence" value="ECO:0007669"/>
    <property type="project" value="InterPro"/>
</dbReference>
<evidence type="ECO:0000256" key="3">
    <source>
        <dbReference type="ARBA" id="ARBA00048267"/>
    </source>
</evidence>
<keyword evidence="7" id="KW-1185">Reference proteome</keyword>
<evidence type="ECO:0000313" key="7">
    <source>
        <dbReference type="Proteomes" id="UP000288096"/>
    </source>
</evidence>
<sequence>MLSGTASEAYDDRLVGIVLTGASRDGSMGLKKIRENGGLAIVRSPETGVSEEMSGAAIAENAVDRILPQAAIGSFLYTLFGSYDG</sequence>
<comment type="caution">
    <text evidence="4">Lacks conserved residue(s) required for the propagation of feature annotation.</text>
</comment>
<protein>
    <recommendedName>
        <fullName evidence="2">protein-glutamate methylesterase</fullName>
        <ecNumber evidence="2">3.1.1.61</ecNumber>
    </recommendedName>
</protein>
<evidence type="ECO:0000256" key="4">
    <source>
        <dbReference type="PROSITE-ProRule" id="PRU00050"/>
    </source>
</evidence>
<dbReference type="EMBL" id="BEXT01000001">
    <property type="protein sequence ID" value="GBC60840.1"/>
    <property type="molecule type" value="Genomic_DNA"/>
</dbReference>
<reference evidence="7" key="2">
    <citation type="submission" date="2019-01" db="EMBL/GenBank/DDBJ databases">
        <title>Genome sequence of Desulfonema ishimotonii strain Tokyo 01.</title>
        <authorList>
            <person name="Fukui M."/>
        </authorList>
    </citation>
    <scope>NUCLEOTIDE SEQUENCE [LARGE SCALE GENOMIC DNA]</scope>
    <source>
        <strain evidence="7">Tokyo 01</strain>
    </source>
</reference>
<dbReference type="GO" id="GO:0005737">
    <property type="term" value="C:cytoplasm"/>
    <property type="evidence" value="ECO:0007669"/>
    <property type="project" value="InterPro"/>
</dbReference>
<comment type="catalytic activity">
    <reaction evidence="3">
        <text>[protein]-L-glutamate 5-O-methyl ester + H2O = L-glutamyl-[protein] + methanol + H(+)</text>
        <dbReference type="Rhea" id="RHEA:23236"/>
        <dbReference type="Rhea" id="RHEA-COMP:10208"/>
        <dbReference type="Rhea" id="RHEA-COMP:10311"/>
        <dbReference type="ChEBI" id="CHEBI:15377"/>
        <dbReference type="ChEBI" id="CHEBI:15378"/>
        <dbReference type="ChEBI" id="CHEBI:17790"/>
        <dbReference type="ChEBI" id="CHEBI:29973"/>
        <dbReference type="ChEBI" id="CHEBI:82795"/>
        <dbReference type="EC" id="3.1.1.61"/>
    </reaction>
</comment>
<evidence type="ECO:0000313" key="6">
    <source>
        <dbReference type="EMBL" id="GBC60840.1"/>
    </source>
</evidence>
<dbReference type="Pfam" id="PF01339">
    <property type="entry name" value="CheB_methylest"/>
    <property type="match status" value="1"/>
</dbReference>
<dbReference type="EC" id="3.1.1.61" evidence="2"/>
<dbReference type="Proteomes" id="UP000288096">
    <property type="component" value="Unassembled WGS sequence"/>
</dbReference>
<dbReference type="PROSITE" id="PS50122">
    <property type="entry name" value="CHEB"/>
    <property type="match status" value="1"/>
</dbReference>
<feature type="domain" description="CheB-type methylesterase" evidence="5">
    <location>
        <begin position="1"/>
        <end position="76"/>
    </location>
</feature>